<feature type="non-terminal residue" evidence="1">
    <location>
        <position position="1"/>
    </location>
</feature>
<organism evidence="1 2">
    <name type="scientific">Dimargaris cristalligena</name>
    <dbReference type="NCBI Taxonomy" id="215637"/>
    <lineage>
        <taxon>Eukaryota</taxon>
        <taxon>Fungi</taxon>
        <taxon>Fungi incertae sedis</taxon>
        <taxon>Zoopagomycota</taxon>
        <taxon>Kickxellomycotina</taxon>
        <taxon>Dimargaritomycetes</taxon>
        <taxon>Dimargaritales</taxon>
        <taxon>Dimargaritaceae</taxon>
        <taxon>Dimargaris</taxon>
    </lineage>
</organism>
<dbReference type="PANTHER" id="PTHR31687">
    <property type="match status" value="1"/>
</dbReference>
<dbReference type="Proteomes" id="UP000268162">
    <property type="component" value="Unassembled WGS sequence"/>
</dbReference>
<dbReference type="Pfam" id="PF07958">
    <property type="entry name" value="DUF1688"/>
    <property type="match status" value="1"/>
</dbReference>
<evidence type="ECO:0000313" key="2">
    <source>
        <dbReference type="Proteomes" id="UP000268162"/>
    </source>
</evidence>
<dbReference type="AlphaFoldDB" id="A0A4P9ZUN5"/>
<evidence type="ECO:0008006" key="3">
    <source>
        <dbReference type="Google" id="ProtNLM"/>
    </source>
</evidence>
<keyword evidence="2" id="KW-1185">Reference proteome</keyword>
<proteinExistence type="predicted"/>
<dbReference type="InterPro" id="IPR012469">
    <property type="entry name" value="DUF1688"/>
</dbReference>
<name>A0A4P9ZUN5_9FUNG</name>
<dbReference type="STRING" id="215637.A0A4P9ZUN5"/>
<protein>
    <recommendedName>
        <fullName evidence="3">DUF1688-domain-containing protein</fullName>
    </recommendedName>
</protein>
<evidence type="ECO:0000313" key="1">
    <source>
        <dbReference type="EMBL" id="RKP36968.1"/>
    </source>
</evidence>
<dbReference type="PANTHER" id="PTHR31687:SF3">
    <property type="entry name" value="PROTEIN URG3"/>
    <property type="match status" value="1"/>
</dbReference>
<accession>A0A4P9ZUN5</accession>
<dbReference type="EMBL" id="ML002565">
    <property type="protein sequence ID" value="RKP36968.1"/>
    <property type="molecule type" value="Genomic_DNA"/>
</dbReference>
<gene>
    <name evidence="1" type="ORF">BJ085DRAFT_36570</name>
</gene>
<reference evidence="2" key="1">
    <citation type="journal article" date="2018" name="Nat. Microbiol.">
        <title>Leveraging single-cell genomics to expand the fungal tree of life.</title>
        <authorList>
            <person name="Ahrendt S.R."/>
            <person name="Quandt C.A."/>
            <person name="Ciobanu D."/>
            <person name="Clum A."/>
            <person name="Salamov A."/>
            <person name="Andreopoulos B."/>
            <person name="Cheng J.F."/>
            <person name="Woyke T."/>
            <person name="Pelin A."/>
            <person name="Henrissat B."/>
            <person name="Reynolds N.K."/>
            <person name="Benny G.L."/>
            <person name="Smith M.E."/>
            <person name="James T.Y."/>
            <person name="Grigoriev I.V."/>
        </authorList>
    </citation>
    <scope>NUCLEOTIDE SEQUENCE [LARGE SCALE GENOMIC DNA]</scope>
    <source>
        <strain evidence="2">RSA 468</strain>
    </source>
</reference>
<sequence>LSNIEVTRRTLDLFVVSVLLDAGAGNVWSYHDAANRQSINRSEGLAVASLDMFLAGIFSSDPEDPHRVDAQGLLSLTVDQLSTGLQVSDTNPLVGLEGRCSLLQRLGQTMLDSTMFFPTQNGLPPRPGNLLDYLLSQSSNPAAGGSVDLRHLWAVVIEGLAGIWPPTRTLLNGQSLGDVWVCPSLAGGPEAAARSSPGVDQLVPFHKLSQWLTYSVMEPITLIMGLTFDGVEHLTGLPEYRNGGLFVDLGVLELKTATLNAAGSGPDSVPSFNVDDPAVVEWRALTVILLDKTAEKVRGIFGLTSSQLPLAQILEGGTWKAGREIAQRLRPDTRGPPIAIISDGTVF</sequence>